<gene>
    <name evidence="1" type="ORF">FOVG_19484</name>
</gene>
<sequence>MLRSVLDMALISIWEGVDDHLLNGGGTAGDLDVVLLSSTCEATILERATKMGDMVAVEGPVTAARPGGVEEMDG</sequence>
<accession>W9NM51</accession>
<protein>
    <submittedName>
        <fullName evidence="1">Uncharacterized protein</fullName>
    </submittedName>
</protein>
<dbReference type="Proteomes" id="UP000030751">
    <property type="component" value="Unassembled WGS sequence"/>
</dbReference>
<organism evidence="1">
    <name type="scientific">Fusarium oxysporum f. sp. pisi HDV247</name>
    <dbReference type="NCBI Taxonomy" id="1080344"/>
    <lineage>
        <taxon>Eukaryota</taxon>
        <taxon>Fungi</taxon>
        <taxon>Dikarya</taxon>
        <taxon>Ascomycota</taxon>
        <taxon>Pezizomycotina</taxon>
        <taxon>Sordariomycetes</taxon>
        <taxon>Hypocreomycetidae</taxon>
        <taxon>Hypocreales</taxon>
        <taxon>Nectriaceae</taxon>
        <taxon>Fusarium</taxon>
        <taxon>Fusarium oxysporum species complex</taxon>
    </lineage>
</organism>
<evidence type="ECO:0000313" key="1">
    <source>
        <dbReference type="EMBL" id="EXA28945.1"/>
    </source>
</evidence>
<name>W9NM51_FUSOX</name>
<proteinExistence type="predicted"/>
<reference evidence="1" key="1">
    <citation type="submission" date="2011-10" db="EMBL/GenBank/DDBJ databases">
        <title>The Genome Sequence of Fusarium oxysporum HDV247.</title>
        <authorList>
            <consortium name="The Broad Institute Genome Sequencing Platform"/>
            <person name="Ma L.-J."/>
            <person name="Gale L.R."/>
            <person name="Schwartz D.C."/>
            <person name="Zhou S."/>
            <person name="Corby-Kistler H."/>
            <person name="Young S.K."/>
            <person name="Zeng Q."/>
            <person name="Gargeya S."/>
            <person name="Fitzgerald M."/>
            <person name="Haas B."/>
            <person name="Abouelleil A."/>
            <person name="Alvarado L."/>
            <person name="Arachchi H.M."/>
            <person name="Berlin A."/>
            <person name="Brown A."/>
            <person name="Chapman S.B."/>
            <person name="Chen Z."/>
            <person name="Dunbar C."/>
            <person name="Freedman E."/>
            <person name="Gearin G."/>
            <person name="Goldberg J."/>
            <person name="Griggs A."/>
            <person name="Gujja S."/>
            <person name="Heiman D."/>
            <person name="Howarth C."/>
            <person name="Larson L."/>
            <person name="Lui A."/>
            <person name="MacDonald P.J.P."/>
            <person name="Montmayeur A."/>
            <person name="Murphy C."/>
            <person name="Neiman D."/>
            <person name="Pearson M."/>
            <person name="Priest M."/>
            <person name="Roberts A."/>
            <person name="Saif S."/>
            <person name="Shea T."/>
            <person name="Shenoy N."/>
            <person name="Sisk P."/>
            <person name="Stolte C."/>
            <person name="Sykes S."/>
            <person name="Wortman J."/>
            <person name="Nusbaum C."/>
            <person name="Birren B."/>
        </authorList>
    </citation>
    <scope>NUCLEOTIDE SEQUENCE [LARGE SCALE GENOMIC DNA]</scope>
    <source>
        <strain evidence="1">HDV247</strain>
    </source>
</reference>
<dbReference type="HOGENOM" id="CLU_2729114_0_0_1"/>
<dbReference type="EMBL" id="JH651167">
    <property type="protein sequence ID" value="EXA28945.1"/>
    <property type="molecule type" value="Genomic_DNA"/>
</dbReference>
<reference evidence="1" key="2">
    <citation type="submission" date="2012-05" db="EMBL/GenBank/DDBJ databases">
        <title>Annotation of the Genome Sequence of Fusarium oxysporum HDV247.</title>
        <authorList>
            <consortium name="The Broad Institute Genomics Platform"/>
            <person name="Ma L.-J."/>
            <person name="Corby-Kistler H."/>
            <person name="Broz K."/>
            <person name="Gale L.R."/>
            <person name="Jonkers W."/>
            <person name="O'Donnell K."/>
            <person name="Ploetz R."/>
            <person name="Steinberg C."/>
            <person name="Schwartz D.C."/>
            <person name="VanEtten H."/>
            <person name="Zhou S."/>
            <person name="Young S.K."/>
            <person name="Zeng Q."/>
            <person name="Gargeya S."/>
            <person name="Fitzgerald M."/>
            <person name="Abouelleil A."/>
            <person name="Alvarado L."/>
            <person name="Chapman S.B."/>
            <person name="Gainer-Dewar J."/>
            <person name="Goldberg J."/>
            <person name="Griggs A."/>
            <person name="Gujja S."/>
            <person name="Hansen M."/>
            <person name="Howarth C."/>
            <person name="Imamovic A."/>
            <person name="Ireland A."/>
            <person name="Larimer J."/>
            <person name="McCowan C."/>
            <person name="Murphy C."/>
            <person name="Pearson M."/>
            <person name="Poon T.W."/>
            <person name="Priest M."/>
            <person name="Roberts A."/>
            <person name="Saif S."/>
            <person name="Shea T."/>
            <person name="Sykes S."/>
            <person name="Wortman J."/>
            <person name="Nusbaum C."/>
            <person name="Birren B."/>
        </authorList>
    </citation>
    <scope>NUCLEOTIDE SEQUENCE</scope>
    <source>
        <strain evidence="1">HDV247</strain>
    </source>
</reference>
<dbReference type="AlphaFoldDB" id="W9NM51"/>